<accession>A0ACC2UJU5</accession>
<evidence type="ECO:0000313" key="2">
    <source>
        <dbReference type="Proteomes" id="UP001165960"/>
    </source>
</evidence>
<name>A0ACC2UJU5_9FUNG</name>
<organism evidence="1 2">
    <name type="scientific">Entomophthora muscae</name>
    <dbReference type="NCBI Taxonomy" id="34485"/>
    <lineage>
        <taxon>Eukaryota</taxon>
        <taxon>Fungi</taxon>
        <taxon>Fungi incertae sedis</taxon>
        <taxon>Zoopagomycota</taxon>
        <taxon>Entomophthoromycotina</taxon>
        <taxon>Entomophthoromycetes</taxon>
        <taxon>Entomophthorales</taxon>
        <taxon>Entomophthoraceae</taxon>
        <taxon>Entomophthora</taxon>
    </lineage>
</organism>
<sequence length="1210" mass="132012">MVSWSWGVLAMVSGLSLVYNFYLSSLIIKDVVLLYTSLVSYEEKREDIFGSGGKVVLIGLGMSAMAYVSLVSFMLVGEKIVHRMRKAYMGAVLHMDMAWFDELGAGEIATRISSDMDRVRDGVCEKVGLLLMDSGIVVLGIGMSFVVNWQLSLWVCSLIVVSCVVSILGTVRAQGYIVKALGRYGVAGSLMEEVVASIRTTHSFNMGNRIGMVYEKHLLQAERELHQQVLLEACVIGTLTFSIYYGMAIAIKVGRDLVVDGQAQVAEIVFICLFLFLGMYSASTIPSNLMAITNARAAAANIYQVIDLVPTIHSKKGRGQQLDSPKGHLWFKDISFHYPSRPDVPIFKDFSLEIAPGTTVALVGASGSGKSSLVQLLERFYDPVKGQVMLDEVDIKDLNIKWYRRQIGLVSQEPILFSGTILENVALGLIGTWLEFADESERLAAIQEACKDANAHEFIVQLPNGYLTDVGEQGFLLSGGQKQRIAIARAIVKNPLVLLLDEATSALDTTSEKLVQSALDKAAVGRTTLVIAHRLSTIRNAQLIVVMDRGCIVEQGTHEELMAQEGTYCKLVTIQNTMPATSKSATALQSIPLEESEDTFGEETPLVPVNTDTEYGTDPSPTALQSAWKILTLTRPELDMNLVGLAGAVLLGLMNFIVIATLVLTFHTAFKVQYKGGNVDREFWKIYFSVAGVSVLAGVSQVGCLLGFGTGARKLSTRLRRLLLDAILSQEVAWFDTKTVGDLVTTTSLVPQRITSFTGTTLGAFINMVVNLVASTSIGFYLNKNATMLMMMFLPLLVGLGLLSIHSMESFTKKAKQAHKQSTQLACENAAAMRTVASLTKEDHVYHTYKHSLKAPLQASQHNAIFSTIFIALSFSIPPLVTTLAFIYIAYLSKNSHYQHDIKFFTTAVLIILLFILVASDATRKIALLSTVRKAKEAATTFSAITTRVPKIQDFGINPSHIQGIIHFNNVHFSYPTRPTAKVIQGLDFHVYPGQYVALVGPSGCGKSTTIGLIERYYNISNGSITLDTVDIRDYNLTTYRDHIALVGQEPSLFNLSIKDNILLGACSSGPTPTMEEVIHAARSANIHDFITSLPNGYDTLVGSKGTQMSGGQKQRIAIARALIRNPKVLLLDEATSALDADSEKVVQATLDAASQGRTTIAIAHRLATIKHADLILVMQDGVIVERGTHPQLLSLNGLYCEMAYHQALD</sequence>
<proteinExistence type="predicted"/>
<dbReference type="EMBL" id="QTSX02000365">
    <property type="protein sequence ID" value="KAJ9087088.1"/>
    <property type="molecule type" value="Genomic_DNA"/>
</dbReference>
<protein>
    <submittedName>
        <fullName evidence="1">Uncharacterized protein</fullName>
    </submittedName>
</protein>
<gene>
    <name evidence="1" type="ORF">DSO57_1036772</name>
</gene>
<dbReference type="Proteomes" id="UP001165960">
    <property type="component" value="Unassembled WGS sequence"/>
</dbReference>
<evidence type="ECO:0000313" key="1">
    <source>
        <dbReference type="EMBL" id="KAJ9087088.1"/>
    </source>
</evidence>
<keyword evidence="2" id="KW-1185">Reference proteome</keyword>
<comment type="caution">
    <text evidence="1">The sequence shown here is derived from an EMBL/GenBank/DDBJ whole genome shotgun (WGS) entry which is preliminary data.</text>
</comment>
<reference evidence="1" key="1">
    <citation type="submission" date="2022-04" db="EMBL/GenBank/DDBJ databases">
        <title>Genome of the entomopathogenic fungus Entomophthora muscae.</title>
        <authorList>
            <person name="Elya C."/>
            <person name="Lovett B.R."/>
            <person name="Lee E."/>
            <person name="Macias A.M."/>
            <person name="Hajek A.E."/>
            <person name="De Bivort B.L."/>
            <person name="Kasson M.T."/>
            <person name="De Fine Licht H.H."/>
            <person name="Stajich J.E."/>
        </authorList>
    </citation>
    <scope>NUCLEOTIDE SEQUENCE</scope>
    <source>
        <strain evidence="1">Berkeley</strain>
    </source>
</reference>